<dbReference type="STRING" id="1332188.L336_0764"/>
<dbReference type="EMBL" id="CP005957">
    <property type="protein sequence ID" value="AGL62466.1"/>
    <property type="molecule type" value="Genomic_DNA"/>
</dbReference>
<dbReference type="Pfam" id="PF05193">
    <property type="entry name" value="Peptidase_M16_C"/>
    <property type="match status" value="1"/>
</dbReference>
<evidence type="ECO:0000313" key="4">
    <source>
        <dbReference type="EMBL" id="AGL62466.1"/>
    </source>
</evidence>
<dbReference type="InterPro" id="IPR011249">
    <property type="entry name" value="Metalloenz_LuxS/M16"/>
</dbReference>
<feature type="domain" description="Peptidase M16 C-terminal" evidence="3">
    <location>
        <begin position="167"/>
        <end position="340"/>
    </location>
</feature>
<evidence type="ECO:0000259" key="3">
    <source>
        <dbReference type="Pfam" id="PF05193"/>
    </source>
</evidence>
<dbReference type="EC" id="3.4.24.64" evidence="4"/>
<evidence type="ECO:0000259" key="2">
    <source>
        <dbReference type="Pfam" id="PF00675"/>
    </source>
</evidence>
<dbReference type="InterPro" id="IPR011765">
    <property type="entry name" value="Pept_M16_N"/>
</dbReference>
<name>R4PYZ5_9BACT</name>
<gene>
    <name evidence="4" type="ORF">L336_0764</name>
</gene>
<reference evidence="4 5" key="1">
    <citation type="journal article" date="2013" name="Nat. Biotechnol.">
        <title>Genome sequences of rare, uncultured bacteria obtained by differential coverage binning of multiple metagenomes.</title>
        <authorList>
            <person name="Albertsen M."/>
            <person name="Hugenholtz P."/>
            <person name="Skarshewski A."/>
            <person name="Nielsen K.L."/>
            <person name="Tyson G.W."/>
            <person name="Nielsen P.H."/>
        </authorList>
    </citation>
    <scope>NUCLEOTIDE SEQUENCE [LARGE SCALE GENOMIC DNA]</scope>
    <source>
        <strain evidence="4">TM71</strain>
    </source>
</reference>
<dbReference type="GO" id="GO:0046872">
    <property type="term" value="F:metal ion binding"/>
    <property type="evidence" value="ECO:0007669"/>
    <property type="project" value="InterPro"/>
</dbReference>
<dbReference type="KEGG" id="saal:L336_0764"/>
<evidence type="ECO:0000313" key="5">
    <source>
        <dbReference type="Proteomes" id="UP000013893"/>
    </source>
</evidence>
<organism evidence="4 5">
    <name type="scientific">Candidatus Saccharimonas aalborgensis</name>
    <dbReference type="NCBI Taxonomy" id="1332188"/>
    <lineage>
        <taxon>Bacteria</taxon>
        <taxon>Candidatus Saccharimonadota</taxon>
        <taxon>Candidatus Saccharimonadia</taxon>
        <taxon>Candidatus Saccharimonadales</taxon>
        <taxon>Candidatus Saccharimonadaceae</taxon>
        <taxon>Candidatus Saccharimonas</taxon>
    </lineage>
</organism>
<dbReference type="PANTHER" id="PTHR11851:SF49">
    <property type="entry name" value="MITOCHONDRIAL-PROCESSING PEPTIDASE SUBUNIT ALPHA"/>
    <property type="match status" value="1"/>
</dbReference>
<dbReference type="PANTHER" id="PTHR11851">
    <property type="entry name" value="METALLOPROTEASE"/>
    <property type="match status" value="1"/>
</dbReference>
<accession>R4PYZ5</accession>
<dbReference type="InterPro" id="IPR007863">
    <property type="entry name" value="Peptidase_M16_C"/>
</dbReference>
<keyword evidence="5" id="KW-1185">Reference proteome</keyword>
<feature type="domain" description="Peptidase M16 N-terminal" evidence="2">
    <location>
        <begin position="28"/>
        <end position="144"/>
    </location>
</feature>
<dbReference type="Pfam" id="PF00675">
    <property type="entry name" value="Peptidase_M16"/>
    <property type="match status" value="1"/>
</dbReference>
<dbReference type="AlphaFoldDB" id="R4PYZ5"/>
<evidence type="ECO:0000256" key="1">
    <source>
        <dbReference type="ARBA" id="ARBA00007261"/>
    </source>
</evidence>
<dbReference type="Proteomes" id="UP000013893">
    <property type="component" value="Chromosome"/>
</dbReference>
<keyword evidence="4" id="KW-0378">Hydrolase</keyword>
<dbReference type="GO" id="GO:0004222">
    <property type="term" value="F:metalloendopeptidase activity"/>
    <property type="evidence" value="ECO:0007669"/>
    <property type="project" value="UniProtKB-EC"/>
</dbReference>
<proteinExistence type="inferred from homology"/>
<protein>
    <submittedName>
        <fullName evidence="4">Putative Zn-dependent peptidase</fullName>
        <ecNumber evidence="4">3.4.24.64</ecNumber>
    </submittedName>
</protein>
<sequence length="430" mass="48846">MKHTTTEIRLKNGARGLLIDVPGATVMSFQFQFRAGNRYVKNKDIYETAHIMEHMAFGANAAFKSEHAYEAEFTKNGAYHNAFTSDLSMVYVATCADFEWDRILNLQQVAICQPKFNASELEAEKGNVKSELTGYLNNHERVLWPKIQQLLGESVYTYWQRLQTISNVTLRDIREHHRRTHTTDNMRFVIAGKLYGRKAQIQRMLEEWELPRGERFEVPRDELTSGNPTLIRRKEASNLTFGWSLTLPRALTDEEAEAMSCLDQILTGTMHSRIYGAARKKGLAYGMFSDTSVGLHDSSWDFGGQVNLETSHGLVDIIVREVKAVMDGRITDEELAAAKSYALGRHQMGAQTVSQISNFYSNRYFGDEVVKDYEKVPDAIRNITLDRMLATAREFIAHNTWVLAGVSSGEKEEIVSLNAKLETVFSRTPH</sequence>
<dbReference type="RefSeq" id="WP_015641916.1">
    <property type="nucleotide sequence ID" value="NC_021219.1"/>
</dbReference>
<dbReference type="SUPFAM" id="SSF63411">
    <property type="entry name" value="LuxS/MPP-like metallohydrolase"/>
    <property type="match status" value="2"/>
</dbReference>
<dbReference type="HOGENOM" id="CLU_637264_0_0_0"/>
<comment type="similarity">
    <text evidence="1">Belongs to the peptidase M16 family.</text>
</comment>
<dbReference type="OrthoDB" id="9811314at2"/>
<dbReference type="Gene3D" id="3.30.830.10">
    <property type="entry name" value="Metalloenzyme, LuxS/M16 peptidase-like"/>
    <property type="match status" value="2"/>
</dbReference>
<dbReference type="InterPro" id="IPR050361">
    <property type="entry name" value="MPP/UQCRC_Complex"/>
</dbReference>